<evidence type="ECO:0000256" key="3">
    <source>
        <dbReference type="ARBA" id="ARBA00022989"/>
    </source>
</evidence>
<evidence type="ECO:0000313" key="6">
    <source>
        <dbReference type="EMBL" id="GGH81351.1"/>
    </source>
</evidence>
<evidence type="ECO:0000313" key="7">
    <source>
        <dbReference type="Proteomes" id="UP000627292"/>
    </source>
</evidence>
<dbReference type="Proteomes" id="UP000627292">
    <property type="component" value="Unassembled WGS sequence"/>
</dbReference>
<sequence>MIIDIIFAGLLLYAIIKGLRKGLVLAVFSFFAVIIGLAAAIKLSTVVAGWLQRNTNIGMQWLPLLSFVVIMIAVALLVRWCASLIEVGLDLVLMGWLNKIAGVLLYMILYITVFSVCLFYAQQMNLLQAQTFTQSHSYEFIRPWGPKAIDALSVVLPFFRNMFGQLQQFFGSLA</sequence>
<feature type="transmembrane region" description="Helical" evidence="5">
    <location>
        <begin position="103"/>
        <end position="121"/>
    </location>
</feature>
<proteinExistence type="predicted"/>
<comment type="caution">
    <text evidence="6">The sequence shown here is derived from an EMBL/GenBank/DDBJ whole genome shotgun (WGS) entry which is preliminary data.</text>
</comment>
<keyword evidence="2 5" id="KW-0812">Transmembrane</keyword>
<dbReference type="EMBL" id="BMIB01000006">
    <property type="protein sequence ID" value="GGH81351.1"/>
    <property type="molecule type" value="Genomic_DNA"/>
</dbReference>
<dbReference type="InterPro" id="IPR003825">
    <property type="entry name" value="Colicin-V_CvpA"/>
</dbReference>
<name>A0A917MZ22_9BACT</name>
<organism evidence="6 7">
    <name type="scientific">Filimonas zeae</name>
    <dbReference type="NCBI Taxonomy" id="1737353"/>
    <lineage>
        <taxon>Bacteria</taxon>
        <taxon>Pseudomonadati</taxon>
        <taxon>Bacteroidota</taxon>
        <taxon>Chitinophagia</taxon>
        <taxon>Chitinophagales</taxon>
        <taxon>Chitinophagaceae</taxon>
        <taxon>Filimonas</taxon>
    </lineage>
</organism>
<keyword evidence="3 5" id="KW-1133">Transmembrane helix</keyword>
<dbReference type="GO" id="GO:0016020">
    <property type="term" value="C:membrane"/>
    <property type="evidence" value="ECO:0007669"/>
    <property type="project" value="UniProtKB-SubCell"/>
</dbReference>
<comment type="subcellular location">
    <subcellularLocation>
        <location evidence="1">Membrane</location>
        <topology evidence="1">Multi-pass membrane protein</topology>
    </subcellularLocation>
</comment>
<accession>A0A917MZ22</accession>
<protein>
    <recommendedName>
        <fullName evidence="8">Membrane protein required for colicin V production</fullName>
    </recommendedName>
</protein>
<evidence type="ECO:0000256" key="4">
    <source>
        <dbReference type="ARBA" id="ARBA00023136"/>
    </source>
</evidence>
<keyword evidence="4 5" id="KW-0472">Membrane</keyword>
<feature type="transmembrane region" description="Helical" evidence="5">
    <location>
        <begin position="22"/>
        <end position="41"/>
    </location>
</feature>
<dbReference type="GO" id="GO:0009403">
    <property type="term" value="P:toxin biosynthetic process"/>
    <property type="evidence" value="ECO:0007669"/>
    <property type="project" value="InterPro"/>
</dbReference>
<reference evidence="6" key="1">
    <citation type="journal article" date="2014" name="Int. J. Syst. Evol. Microbiol.">
        <title>Complete genome sequence of Corynebacterium casei LMG S-19264T (=DSM 44701T), isolated from a smear-ripened cheese.</title>
        <authorList>
            <consortium name="US DOE Joint Genome Institute (JGI-PGF)"/>
            <person name="Walter F."/>
            <person name="Albersmeier A."/>
            <person name="Kalinowski J."/>
            <person name="Ruckert C."/>
        </authorList>
    </citation>
    <scope>NUCLEOTIDE SEQUENCE</scope>
    <source>
        <strain evidence="6">CGMCC 1.15290</strain>
    </source>
</reference>
<evidence type="ECO:0000256" key="2">
    <source>
        <dbReference type="ARBA" id="ARBA00022692"/>
    </source>
</evidence>
<evidence type="ECO:0008006" key="8">
    <source>
        <dbReference type="Google" id="ProtNLM"/>
    </source>
</evidence>
<dbReference type="RefSeq" id="WP_188958447.1">
    <property type="nucleotide sequence ID" value="NZ_BMIB01000006.1"/>
</dbReference>
<keyword evidence="7" id="KW-1185">Reference proteome</keyword>
<feature type="transmembrane region" description="Helical" evidence="5">
    <location>
        <begin position="61"/>
        <end position="82"/>
    </location>
</feature>
<evidence type="ECO:0000256" key="1">
    <source>
        <dbReference type="ARBA" id="ARBA00004141"/>
    </source>
</evidence>
<gene>
    <name evidence="6" type="ORF">GCM10011379_53610</name>
</gene>
<dbReference type="PANTHER" id="PTHR37306">
    <property type="entry name" value="COLICIN V PRODUCTION PROTEIN"/>
    <property type="match status" value="1"/>
</dbReference>
<dbReference type="AlphaFoldDB" id="A0A917MZ22"/>
<dbReference type="PANTHER" id="PTHR37306:SF1">
    <property type="entry name" value="COLICIN V PRODUCTION PROTEIN"/>
    <property type="match status" value="1"/>
</dbReference>
<evidence type="ECO:0000256" key="5">
    <source>
        <dbReference type="SAM" id="Phobius"/>
    </source>
</evidence>
<dbReference type="Pfam" id="PF02674">
    <property type="entry name" value="Colicin_V"/>
    <property type="match status" value="1"/>
</dbReference>
<reference evidence="6" key="2">
    <citation type="submission" date="2020-09" db="EMBL/GenBank/DDBJ databases">
        <authorList>
            <person name="Sun Q."/>
            <person name="Zhou Y."/>
        </authorList>
    </citation>
    <scope>NUCLEOTIDE SEQUENCE</scope>
    <source>
        <strain evidence="6">CGMCC 1.15290</strain>
    </source>
</reference>